<dbReference type="OrthoDB" id="3362760at2"/>
<dbReference type="EMBL" id="VIWY01000005">
    <property type="protein sequence ID" value="TWG12686.1"/>
    <property type="molecule type" value="Genomic_DNA"/>
</dbReference>
<protein>
    <submittedName>
        <fullName evidence="1">Uncharacterized protein</fullName>
    </submittedName>
</protein>
<sequence>MDYYLLAGDGILAEEFAYGEDHVTVGLGGATWAPGDRRWRGAGSFARCLRTNGALLATATPVDRDRAARVYRDLCGASLPGEAQLRARFGDWVRLTSAAPLRLGGHDTPAGFAEKRVYRVLFARELPDTRLAGLSASWPGGGDGGMPGGRGRAGADLFSWTLRRVGRGIAWALDVTVLLSGDRAEIVGDVLRKLTADVRSRGLIPVTTERFA</sequence>
<evidence type="ECO:0000313" key="1">
    <source>
        <dbReference type="EMBL" id="TWG12686.1"/>
    </source>
</evidence>
<organism evidence="1 2">
    <name type="scientific">Actinoplanes teichomyceticus</name>
    <dbReference type="NCBI Taxonomy" id="1867"/>
    <lineage>
        <taxon>Bacteria</taxon>
        <taxon>Bacillati</taxon>
        <taxon>Actinomycetota</taxon>
        <taxon>Actinomycetes</taxon>
        <taxon>Micromonosporales</taxon>
        <taxon>Micromonosporaceae</taxon>
        <taxon>Actinoplanes</taxon>
    </lineage>
</organism>
<reference evidence="1 2" key="1">
    <citation type="submission" date="2019-06" db="EMBL/GenBank/DDBJ databases">
        <title>Sequencing the genomes of 1000 actinobacteria strains.</title>
        <authorList>
            <person name="Klenk H.-P."/>
        </authorList>
    </citation>
    <scope>NUCLEOTIDE SEQUENCE [LARGE SCALE GENOMIC DNA]</scope>
    <source>
        <strain evidence="1 2">DSM 43866</strain>
    </source>
</reference>
<dbReference type="Proteomes" id="UP000320239">
    <property type="component" value="Unassembled WGS sequence"/>
</dbReference>
<dbReference type="RefSeq" id="WP_122978762.1">
    <property type="nucleotide sequence ID" value="NZ_BOMX01000088.1"/>
</dbReference>
<keyword evidence="2" id="KW-1185">Reference proteome</keyword>
<accession>A0A561VM42</accession>
<evidence type="ECO:0000313" key="2">
    <source>
        <dbReference type="Proteomes" id="UP000320239"/>
    </source>
</evidence>
<dbReference type="AlphaFoldDB" id="A0A561VM42"/>
<gene>
    <name evidence="1" type="ORF">FHX34_105553</name>
</gene>
<proteinExistence type="predicted"/>
<comment type="caution">
    <text evidence="1">The sequence shown here is derived from an EMBL/GenBank/DDBJ whole genome shotgun (WGS) entry which is preliminary data.</text>
</comment>
<name>A0A561VM42_ACTTI</name>